<keyword evidence="5" id="KW-1185">Reference proteome</keyword>
<proteinExistence type="predicted"/>
<accession>A0A0K1PJY1</accession>
<dbReference type="EMBL" id="CP012333">
    <property type="protein sequence ID" value="AKU93848.1"/>
    <property type="molecule type" value="Genomic_DNA"/>
</dbReference>
<dbReference type="InterPro" id="IPR013517">
    <property type="entry name" value="FG-GAP"/>
</dbReference>
<feature type="signal peptide" evidence="3">
    <location>
        <begin position="1"/>
        <end position="21"/>
    </location>
</feature>
<sequence>MKNGGMVLYAYACASGLVALAALNCGSGVREDAKESPPQPEKSTAEAGIDPVVETDGGAPDAAIEAGTPRFATKPADWTLPVYGDGVYAPNQLGMDGCWSTLDIDGDHKPDLVATCDPAKFQTAFGTTEAPLWKVYKNTGTGFDRNAVDWPVPVHSKGLYATNLNTGSNVWTTMDIDGDGKLDLVVTSDPKGFYEPFGTSAAPLWKVYKNTGSGFERNSIDWTIPVYQDGISATSASTALGRHWTTMDIDGDGKPEIVITADPSTGGKVFGTSGAPVWKIFRNTGTGFDRTGIDWAVPADSGTYGINDANVSTADRQWSTTDIDGDGKPDLVMSSDPARSNVPFGSETAPAWKIYKNLGTGFDRSGTDWRVPVTPERIDRTSSMSSGRRWSTLDLDGDGKADLVVTTDPSGGDKPYGTDSSPIWRLYPNTGSGFDTTALAWKIPSQRESINATTSGDLSTSWATIDLDGDGRLDLVVTEDPDLAKHKQPFGTQAAPVWHFYRGTR</sequence>
<feature type="region of interest" description="Disordered" evidence="2">
    <location>
        <begin position="29"/>
        <end position="59"/>
    </location>
</feature>
<dbReference type="SUPFAM" id="SSF69318">
    <property type="entry name" value="Integrin alpha N-terminal domain"/>
    <property type="match status" value="1"/>
</dbReference>
<protein>
    <submittedName>
        <fullName evidence="4">Cell surface protein</fullName>
    </submittedName>
</protein>
<dbReference type="Pfam" id="PF13517">
    <property type="entry name" value="FG-GAP_3"/>
    <property type="match status" value="2"/>
</dbReference>
<keyword evidence="1 3" id="KW-0732">Signal</keyword>
<feature type="chain" id="PRO_5005465585" evidence="3">
    <location>
        <begin position="22"/>
        <end position="505"/>
    </location>
</feature>
<dbReference type="STRING" id="1391654.AKJ09_00512"/>
<organism evidence="4 5">
    <name type="scientific">Labilithrix luteola</name>
    <dbReference type="NCBI Taxonomy" id="1391654"/>
    <lineage>
        <taxon>Bacteria</taxon>
        <taxon>Pseudomonadati</taxon>
        <taxon>Myxococcota</taxon>
        <taxon>Polyangia</taxon>
        <taxon>Polyangiales</taxon>
        <taxon>Labilitrichaceae</taxon>
        <taxon>Labilithrix</taxon>
    </lineage>
</organism>
<dbReference type="OrthoDB" id="5497173at2"/>
<evidence type="ECO:0000313" key="5">
    <source>
        <dbReference type="Proteomes" id="UP000064967"/>
    </source>
</evidence>
<dbReference type="Proteomes" id="UP000064967">
    <property type="component" value="Chromosome"/>
</dbReference>
<reference evidence="4 5" key="1">
    <citation type="submission" date="2015-08" db="EMBL/GenBank/DDBJ databases">
        <authorList>
            <person name="Babu N.S."/>
            <person name="Beckwith C.J."/>
            <person name="Beseler K.G."/>
            <person name="Brison A."/>
            <person name="Carone J.V."/>
            <person name="Caskin T.P."/>
            <person name="Diamond M."/>
            <person name="Durham M.E."/>
            <person name="Foxe J.M."/>
            <person name="Go M."/>
            <person name="Henderson B.A."/>
            <person name="Jones I.B."/>
            <person name="McGettigan J.A."/>
            <person name="Micheletti S.J."/>
            <person name="Nasrallah M.E."/>
            <person name="Ortiz D."/>
            <person name="Piller C.R."/>
            <person name="Privatt S.R."/>
            <person name="Schneider S.L."/>
            <person name="Sharp S."/>
            <person name="Smith T.C."/>
            <person name="Stanton J.D."/>
            <person name="Ullery H.E."/>
            <person name="Wilson R.J."/>
            <person name="Serrano M.G."/>
            <person name="Buck G."/>
            <person name="Lee V."/>
            <person name="Wang Y."/>
            <person name="Carvalho R."/>
            <person name="Voegtly L."/>
            <person name="Shi R."/>
            <person name="Duckworth R."/>
            <person name="Johnson A."/>
            <person name="Loviza R."/>
            <person name="Walstead R."/>
            <person name="Shah Z."/>
            <person name="Kiflezghi M."/>
            <person name="Wade K."/>
            <person name="Ball S.L."/>
            <person name="Bradley K.W."/>
            <person name="Asai D.J."/>
            <person name="Bowman C.A."/>
            <person name="Russell D.A."/>
            <person name="Pope W.H."/>
            <person name="Jacobs-Sera D."/>
            <person name="Hendrix R.W."/>
            <person name="Hatfull G.F."/>
        </authorList>
    </citation>
    <scope>NUCLEOTIDE SEQUENCE [LARGE SCALE GENOMIC DNA]</scope>
    <source>
        <strain evidence="4 5">DSM 27648</strain>
    </source>
</reference>
<name>A0A0K1PJY1_9BACT</name>
<dbReference type="Gene3D" id="2.130.10.130">
    <property type="entry name" value="Integrin alpha, N-terminal"/>
    <property type="match status" value="2"/>
</dbReference>
<evidence type="ECO:0000256" key="3">
    <source>
        <dbReference type="SAM" id="SignalP"/>
    </source>
</evidence>
<dbReference type="InterPro" id="IPR028994">
    <property type="entry name" value="Integrin_alpha_N"/>
</dbReference>
<dbReference type="PANTHER" id="PTHR46580">
    <property type="entry name" value="SENSOR KINASE-RELATED"/>
    <property type="match status" value="1"/>
</dbReference>
<dbReference type="RefSeq" id="WP_146645532.1">
    <property type="nucleotide sequence ID" value="NZ_CP012333.1"/>
</dbReference>
<dbReference type="AlphaFoldDB" id="A0A0K1PJY1"/>
<evidence type="ECO:0000313" key="4">
    <source>
        <dbReference type="EMBL" id="AKU93848.1"/>
    </source>
</evidence>
<evidence type="ECO:0000256" key="1">
    <source>
        <dbReference type="ARBA" id="ARBA00022729"/>
    </source>
</evidence>
<gene>
    <name evidence="4" type="ORF">AKJ09_00512</name>
</gene>
<evidence type="ECO:0000256" key="2">
    <source>
        <dbReference type="SAM" id="MobiDB-lite"/>
    </source>
</evidence>
<dbReference type="KEGG" id="llu:AKJ09_00512"/>
<dbReference type="PANTHER" id="PTHR46580:SF4">
    <property type="entry name" value="ATP_GTP-BINDING PROTEIN"/>
    <property type="match status" value="1"/>
</dbReference>